<evidence type="ECO:0000313" key="2">
    <source>
        <dbReference type="EMBL" id="KRP94399.1"/>
    </source>
</evidence>
<organism evidence="2 3">
    <name type="scientific">Bradyrhizobium yuanmingense</name>
    <dbReference type="NCBI Taxonomy" id="108015"/>
    <lineage>
        <taxon>Bacteria</taxon>
        <taxon>Pseudomonadati</taxon>
        <taxon>Pseudomonadota</taxon>
        <taxon>Alphaproteobacteria</taxon>
        <taxon>Hyphomicrobiales</taxon>
        <taxon>Nitrobacteraceae</taxon>
        <taxon>Bradyrhizobium</taxon>
    </lineage>
</organism>
<evidence type="ECO:0000313" key="3">
    <source>
        <dbReference type="Proteomes" id="UP000051380"/>
    </source>
</evidence>
<name>A0A0R3CA66_9BRAD</name>
<evidence type="ECO:0008006" key="4">
    <source>
        <dbReference type="Google" id="ProtNLM"/>
    </source>
</evidence>
<feature type="compositionally biased region" description="Gly residues" evidence="1">
    <location>
        <begin position="490"/>
        <end position="502"/>
    </location>
</feature>
<reference evidence="2 3" key="1">
    <citation type="submission" date="2015-09" db="EMBL/GenBank/DDBJ databases">
        <title>Draft Genome Sequence of the Strain BR 3267 (Bradyrhizobium yuanmingense) recommended as inoculant for cowpea in Brazil.</title>
        <authorList>
            <person name="Simoes-Araujo J.L."/>
            <person name="Zilli J.E."/>
        </authorList>
    </citation>
    <scope>NUCLEOTIDE SEQUENCE [LARGE SCALE GENOMIC DNA]</scope>
    <source>
        <strain evidence="2 3">BR3267</strain>
    </source>
</reference>
<evidence type="ECO:0000256" key="1">
    <source>
        <dbReference type="SAM" id="MobiDB-lite"/>
    </source>
</evidence>
<dbReference type="AlphaFoldDB" id="A0A0R3CA66"/>
<dbReference type="OrthoDB" id="8397096at2"/>
<dbReference type="Proteomes" id="UP000051380">
    <property type="component" value="Unassembled WGS sequence"/>
</dbReference>
<feature type="compositionally biased region" description="Low complexity" evidence="1">
    <location>
        <begin position="476"/>
        <end position="489"/>
    </location>
</feature>
<proteinExistence type="predicted"/>
<accession>A0A0R3CA66</accession>
<dbReference type="RefSeq" id="WP_156447032.1">
    <property type="nucleotide sequence ID" value="NZ_LJYF01000029.1"/>
</dbReference>
<dbReference type="EMBL" id="LJYF01000029">
    <property type="protein sequence ID" value="KRP94399.1"/>
    <property type="molecule type" value="Genomic_DNA"/>
</dbReference>
<protein>
    <recommendedName>
        <fullName evidence="4">Peptidoglycan binding domain-containing protein</fullName>
    </recommendedName>
</protein>
<feature type="compositionally biased region" description="Low complexity" evidence="1">
    <location>
        <begin position="517"/>
        <end position="537"/>
    </location>
</feature>
<sequence>MRKIVHATSRQLRSTRFSDGWGILLSSFIEAQAKLHLFVGIVLMRSGGMILACSAFLPLLSGCQTQDNLYLRQGAGIDLFSSSLPEATRLQDAYVTYICDQAGLGPSVPGPLGCDASAFGPAQWTIFVQSGMNDIDQRCDSYLAWLDDKKRWATPALQQISDFRTATEAIMVATGASGPYPIGIVGAAFGLATRTFTNINSRLVLELNHSTVQSIVLNRQKQYRIKLLGDLGQRPPLPPILIETRPAAIHALRSYLRLCMPFTIETEINTTITDIERTGVLPAPLITPETVRSAVIVDVNQPLPTDPGIRFGPNSGSARSGPDVFRAQVDKALCTVQTGQSSDAAVRDFFVGQGLVADNAPLPITNIKNRDVNQMLKNVVASVGDCAKKGLRNAYEIGLFGVTSDNQQPQVTESISDFQSKLQEKLNKLGAKFSDFKKGVLDKKTRQAIIDFRAASTLDVTLGDQIDRKLYTAVTSTNPPAAGAASGTGTTPGAGNGSGAGAIPGTAVVPGRADTVPAPGNGSAAGSGSSSGPSAGR</sequence>
<gene>
    <name evidence="2" type="ORF">AOQ72_24750</name>
</gene>
<feature type="region of interest" description="Disordered" evidence="1">
    <location>
        <begin position="476"/>
        <end position="537"/>
    </location>
</feature>
<comment type="caution">
    <text evidence="2">The sequence shown here is derived from an EMBL/GenBank/DDBJ whole genome shotgun (WGS) entry which is preliminary data.</text>
</comment>